<feature type="domain" description="Leucine-binding protein" evidence="3">
    <location>
        <begin position="34"/>
        <end position="370"/>
    </location>
</feature>
<comment type="similarity">
    <text evidence="1">Belongs to the leucine-binding protein family.</text>
</comment>
<dbReference type="EMBL" id="FWXJ01000016">
    <property type="protein sequence ID" value="SMC76935.1"/>
    <property type="molecule type" value="Genomic_DNA"/>
</dbReference>
<dbReference type="InterPro" id="IPR028081">
    <property type="entry name" value="Leu-bd"/>
</dbReference>
<protein>
    <submittedName>
        <fullName evidence="4">Amino acid/amide ABC transporter substrate-binding protein, HAAT family</fullName>
    </submittedName>
</protein>
<evidence type="ECO:0000256" key="2">
    <source>
        <dbReference type="ARBA" id="ARBA00022729"/>
    </source>
</evidence>
<evidence type="ECO:0000259" key="3">
    <source>
        <dbReference type="Pfam" id="PF13458"/>
    </source>
</evidence>
<dbReference type="STRING" id="1938817.SAMN06296008_1167"/>
<organism evidence="4 5">
    <name type="scientific">Polynucleobacter kasalickyi</name>
    <dbReference type="NCBI Taxonomy" id="1938817"/>
    <lineage>
        <taxon>Bacteria</taxon>
        <taxon>Pseudomonadati</taxon>
        <taxon>Pseudomonadota</taxon>
        <taxon>Betaproteobacteria</taxon>
        <taxon>Burkholderiales</taxon>
        <taxon>Burkholderiaceae</taxon>
        <taxon>Polynucleobacter</taxon>
    </lineage>
</organism>
<dbReference type="Gene3D" id="3.40.50.2300">
    <property type="match status" value="2"/>
</dbReference>
<dbReference type="RefSeq" id="WP_200806905.1">
    <property type="nucleotide sequence ID" value="NZ_FWXJ01000016.1"/>
</dbReference>
<proteinExistence type="inferred from homology"/>
<gene>
    <name evidence="4" type="ORF">SAMN06296008_1167</name>
</gene>
<keyword evidence="5" id="KW-1185">Reference proteome</keyword>
<dbReference type="CDD" id="cd06338">
    <property type="entry name" value="PBP1_ABC_ligand_binding-like"/>
    <property type="match status" value="1"/>
</dbReference>
<sequence>MLHLNLRRRFLIITIFLLSSLGMSCQVIAQNKPPLRVGFSMALTGPLAANGKAALLSMEIWREDTNKKGGVIGRQVEFVYYDDQSNPSLVPGLYTKLLDSDKVDVVVSPYGTNLISPAMPLIMQRNLVFLTLFGVDVNAKFNYPGYFQMMPNGKNPTVGISSGFFDAAMTAKEKPKTVAFIGGDAEFQAVTIEGAREVAKKYNLKVVYDKSYPPNTTDFTPVLRAIQATNPDIIYVASYPGETPGLVRAANEIGLKATVFGGTMIGCGFASVKKQLGPLLNGLLCFELYVPEKTVKFEGIESFLKIYQSRAEKEGVDALGFYLPPYAYAQMQILGQAIEKVGSIDNKKLIDYIHNTKFTTVVGDVKFATNGEWEVGRPLYVQYKGIKGNDIEQFRKPGPAVIISPAELKSGDLITSYQEAKNK</sequence>
<evidence type="ECO:0000256" key="1">
    <source>
        <dbReference type="ARBA" id="ARBA00010062"/>
    </source>
</evidence>
<dbReference type="PANTHER" id="PTHR30483">
    <property type="entry name" value="LEUCINE-SPECIFIC-BINDING PROTEIN"/>
    <property type="match status" value="1"/>
</dbReference>
<dbReference type="PROSITE" id="PS51257">
    <property type="entry name" value="PROKAR_LIPOPROTEIN"/>
    <property type="match status" value="1"/>
</dbReference>
<keyword evidence="2" id="KW-0732">Signal</keyword>
<reference evidence="4 5" key="1">
    <citation type="submission" date="2017-04" db="EMBL/GenBank/DDBJ databases">
        <authorList>
            <person name="Afonso C.L."/>
            <person name="Miller P.J."/>
            <person name="Scott M.A."/>
            <person name="Spackman E."/>
            <person name="Goraichik I."/>
            <person name="Dimitrov K.M."/>
            <person name="Suarez D.L."/>
            <person name="Swayne D.E."/>
        </authorList>
    </citation>
    <scope>NUCLEOTIDE SEQUENCE [LARGE SCALE GENOMIC DNA]</scope>
    <source>
        <strain evidence="4 5">VK13</strain>
    </source>
</reference>
<accession>A0A1W2BVB0</accession>
<dbReference type="AlphaFoldDB" id="A0A1W2BVB0"/>
<dbReference type="Pfam" id="PF13458">
    <property type="entry name" value="Peripla_BP_6"/>
    <property type="match status" value="1"/>
</dbReference>
<dbReference type="SUPFAM" id="SSF53822">
    <property type="entry name" value="Periplasmic binding protein-like I"/>
    <property type="match status" value="1"/>
</dbReference>
<dbReference type="InterPro" id="IPR028082">
    <property type="entry name" value="Peripla_BP_I"/>
</dbReference>
<evidence type="ECO:0000313" key="4">
    <source>
        <dbReference type="EMBL" id="SMC76935.1"/>
    </source>
</evidence>
<name>A0A1W2BVB0_9BURK</name>
<evidence type="ECO:0000313" key="5">
    <source>
        <dbReference type="Proteomes" id="UP000192708"/>
    </source>
</evidence>
<dbReference type="Proteomes" id="UP000192708">
    <property type="component" value="Unassembled WGS sequence"/>
</dbReference>
<dbReference type="PANTHER" id="PTHR30483:SF6">
    <property type="entry name" value="PERIPLASMIC BINDING PROTEIN OF ABC TRANSPORTER FOR NATURAL AMINO ACIDS"/>
    <property type="match status" value="1"/>
</dbReference>
<dbReference type="InterPro" id="IPR051010">
    <property type="entry name" value="BCAA_transport"/>
</dbReference>